<dbReference type="GO" id="GO:0016747">
    <property type="term" value="F:acyltransferase activity, transferring groups other than amino-acyl groups"/>
    <property type="evidence" value="ECO:0007669"/>
    <property type="project" value="InterPro"/>
</dbReference>
<comment type="caution">
    <text evidence="4">The sequence shown here is derived from an EMBL/GenBank/DDBJ whole genome shotgun (WGS) entry which is preliminary data.</text>
</comment>
<dbReference type="InterPro" id="IPR020023">
    <property type="entry name" value="PseG"/>
</dbReference>
<proteinExistence type="predicted"/>
<dbReference type="Gene3D" id="3.40.50.2000">
    <property type="entry name" value="Glycogen Phosphorylase B"/>
    <property type="match status" value="1"/>
</dbReference>
<feature type="binding site" evidence="2">
    <location>
        <position position="291"/>
    </location>
    <ligand>
        <name>substrate</name>
    </ligand>
</feature>
<dbReference type="NCBIfam" id="TIGR03590">
    <property type="entry name" value="PseG"/>
    <property type="match status" value="1"/>
</dbReference>
<dbReference type="PROSITE" id="PS51186">
    <property type="entry name" value="GNAT"/>
    <property type="match status" value="1"/>
</dbReference>
<name>A0A840HQE2_9SPHN</name>
<dbReference type="AlphaFoldDB" id="A0A840HQE2"/>
<evidence type="ECO:0000256" key="1">
    <source>
        <dbReference type="PIRSR" id="PIRSR620023-1"/>
    </source>
</evidence>
<feature type="binding site" evidence="2">
    <location>
        <position position="179"/>
    </location>
    <ligand>
        <name>substrate</name>
    </ligand>
</feature>
<dbReference type="Proteomes" id="UP000575068">
    <property type="component" value="Unassembled WGS sequence"/>
</dbReference>
<organism evidence="4 5">
    <name type="scientific">Rhizorhapis suberifaciens</name>
    <name type="common">corky root of lettuce</name>
    <dbReference type="NCBI Taxonomy" id="13656"/>
    <lineage>
        <taxon>Bacteria</taxon>
        <taxon>Pseudomonadati</taxon>
        <taxon>Pseudomonadota</taxon>
        <taxon>Alphaproteobacteria</taxon>
        <taxon>Sphingomonadales</taxon>
        <taxon>Sphingomonadaceae</taxon>
        <taxon>Rhizorhapis</taxon>
    </lineage>
</organism>
<dbReference type="GO" id="GO:0016787">
    <property type="term" value="F:hydrolase activity"/>
    <property type="evidence" value="ECO:0007669"/>
    <property type="project" value="UniProtKB-KW"/>
</dbReference>
<keyword evidence="4" id="KW-0378">Hydrolase</keyword>
<dbReference type="Pfam" id="PF13302">
    <property type="entry name" value="Acetyltransf_3"/>
    <property type="match status" value="1"/>
</dbReference>
<sequence length="547" mass="60616">MTDVNQGRVVFRVDGSVQIGTGHVMRCLTLADALLRRGVKSLFLCRNIENGLAEWIEGAGHQLIRLPTDGPPASPQQRYGEWLGTTQEYDAETVLSVLRRSNEPLPVAIVVDHYGLDYIWEVMVDAHPKAPILAIDDLNRRHHCEFLLDTTFGKQPAAYESLVPAECHIMVGSDFALLRPDFARMRSTVLDCRDQAFGTGSPVQNLLVSMGGADPHDATGLVLDALGPLLKEYDFQIHALIGPAYPNNDKLDGRVKNLTDRVVVHRSVRDVAELLGRMDLCIGAAGTSSWERCCLGLPTVNVVLAENQRVVAAELLSEGAVVDGGDLSRGRSPWDAHVRTQLSDSTLLLLKDLDRRRTISEAARRVTDGLGSQRVIRAMLSAIVKRHAIHLRPAIWDDAPIIFDWQCYPDTRRYAVNPAAPSWNEHETWIRGKLANKSSSFYIPSVGQIPCGMVRLDRTDAPVPPNADGRQIREVSILTAPEFYGCGVARQALQELQTLHSDEIIVAHVLPGNAASHALFKKANFEPYHAEFYAWYGLRESRNKDAR</sequence>
<dbReference type="Gene3D" id="3.40.50.11190">
    <property type="match status" value="1"/>
</dbReference>
<feature type="domain" description="N-acetyltransferase" evidence="3">
    <location>
        <begin position="389"/>
        <end position="545"/>
    </location>
</feature>
<dbReference type="EMBL" id="JACHOV010000001">
    <property type="protein sequence ID" value="MBB4640083.1"/>
    <property type="molecule type" value="Genomic_DNA"/>
</dbReference>
<dbReference type="Gene3D" id="3.40.630.30">
    <property type="match status" value="1"/>
</dbReference>
<keyword evidence="5" id="KW-1185">Reference proteome</keyword>
<feature type="active site" description="Proton acceptor" evidence="1">
    <location>
        <position position="23"/>
    </location>
</feature>
<dbReference type="RefSeq" id="WP_184473917.1">
    <property type="nucleotide sequence ID" value="NZ_JACHOV010000001.1"/>
</dbReference>
<dbReference type="InterPro" id="IPR016181">
    <property type="entry name" value="Acyl_CoA_acyltransferase"/>
</dbReference>
<dbReference type="InterPro" id="IPR000182">
    <property type="entry name" value="GNAT_dom"/>
</dbReference>
<dbReference type="SUPFAM" id="SSF55729">
    <property type="entry name" value="Acyl-CoA N-acyltransferases (Nat)"/>
    <property type="match status" value="1"/>
</dbReference>
<evidence type="ECO:0000259" key="3">
    <source>
        <dbReference type="PROSITE" id="PS51186"/>
    </source>
</evidence>
<dbReference type="SUPFAM" id="SSF53756">
    <property type="entry name" value="UDP-Glycosyltransferase/glycogen phosphorylase"/>
    <property type="match status" value="1"/>
</dbReference>
<evidence type="ECO:0000256" key="2">
    <source>
        <dbReference type="PIRSR" id="PIRSR620023-2"/>
    </source>
</evidence>
<gene>
    <name evidence="4" type="ORF">HNQ99_000363</name>
</gene>
<protein>
    <submittedName>
        <fullName evidence="4">UDP-2,4-diacetamido-2,4, 6-trideoxy-beta-L-altropyranose hydrolase</fullName>
    </submittedName>
</protein>
<evidence type="ECO:0000313" key="5">
    <source>
        <dbReference type="Proteomes" id="UP000575068"/>
    </source>
</evidence>
<evidence type="ECO:0000313" key="4">
    <source>
        <dbReference type="EMBL" id="MBB4640083.1"/>
    </source>
</evidence>
<accession>A0A840HQE2</accession>
<reference evidence="4 5" key="1">
    <citation type="submission" date="2020-08" db="EMBL/GenBank/DDBJ databases">
        <title>Genomic Encyclopedia of Type Strains, Phase IV (KMG-IV): sequencing the most valuable type-strain genomes for metagenomic binning, comparative biology and taxonomic classification.</title>
        <authorList>
            <person name="Goeker M."/>
        </authorList>
    </citation>
    <scope>NUCLEOTIDE SEQUENCE [LARGE SCALE GENOMIC DNA]</scope>
    <source>
        <strain evidence="4 5">DSM 7465</strain>
    </source>
</reference>